<dbReference type="GO" id="GO:0004674">
    <property type="term" value="F:protein serine/threonine kinase activity"/>
    <property type="evidence" value="ECO:0007669"/>
    <property type="project" value="UniProtKB-EC"/>
</dbReference>
<evidence type="ECO:0000256" key="5">
    <source>
        <dbReference type="ARBA" id="ARBA00022840"/>
    </source>
</evidence>
<organism evidence="7 8">
    <name type="scientific">Ramalina farinacea</name>
    <dbReference type="NCBI Taxonomy" id="258253"/>
    <lineage>
        <taxon>Eukaryota</taxon>
        <taxon>Fungi</taxon>
        <taxon>Dikarya</taxon>
        <taxon>Ascomycota</taxon>
        <taxon>Pezizomycotina</taxon>
        <taxon>Lecanoromycetes</taxon>
        <taxon>OSLEUM clade</taxon>
        <taxon>Lecanoromycetidae</taxon>
        <taxon>Lecanorales</taxon>
        <taxon>Lecanorineae</taxon>
        <taxon>Ramalinaceae</taxon>
        <taxon>Ramalina</taxon>
    </lineage>
</organism>
<evidence type="ECO:0000256" key="3">
    <source>
        <dbReference type="ARBA" id="ARBA00022741"/>
    </source>
</evidence>
<gene>
    <name evidence="7" type="ORF">OHK93_008501</name>
</gene>
<dbReference type="PANTHER" id="PTHR43671:SF13">
    <property type="entry name" value="SERINE_THREONINE-PROTEIN KINASE NEK2"/>
    <property type="match status" value="1"/>
</dbReference>
<reference evidence="7" key="1">
    <citation type="journal article" date="2023" name="Genome Biol. Evol.">
        <title>First Whole Genome Sequence and Flow Cytometry Genome Size Data for the Lichen-Forming Fungus Ramalina farinacea (Ascomycota).</title>
        <authorList>
            <person name="Llewellyn T."/>
            <person name="Mian S."/>
            <person name="Hill R."/>
            <person name="Leitch I.J."/>
            <person name="Gaya E."/>
        </authorList>
    </citation>
    <scope>NUCLEOTIDE SEQUENCE</scope>
    <source>
        <strain evidence="7">LIQ254RAFAR</strain>
    </source>
</reference>
<dbReference type="Proteomes" id="UP001161017">
    <property type="component" value="Unassembled WGS sequence"/>
</dbReference>
<proteinExistence type="predicted"/>
<dbReference type="SUPFAM" id="SSF56112">
    <property type="entry name" value="Protein kinase-like (PK-like)"/>
    <property type="match status" value="1"/>
</dbReference>
<dbReference type="InterPro" id="IPR050660">
    <property type="entry name" value="NEK_Ser/Thr_kinase"/>
</dbReference>
<dbReference type="InterPro" id="IPR008271">
    <property type="entry name" value="Ser/Thr_kinase_AS"/>
</dbReference>
<dbReference type="Gene3D" id="1.10.510.10">
    <property type="entry name" value="Transferase(Phosphotransferase) domain 1"/>
    <property type="match status" value="1"/>
</dbReference>
<evidence type="ECO:0000259" key="6">
    <source>
        <dbReference type="PROSITE" id="PS50011"/>
    </source>
</evidence>
<evidence type="ECO:0000256" key="2">
    <source>
        <dbReference type="ARBA" id="ARBA00022679"/>
    </source>
</evidence>
<keyword evidence="3" id="KW-0547">Nucleotide-binding</keyword>
<evidence type="ECO:0000256" key="1">
    <source>
        <dbReference type="ARBA" id="ARBA00012513"/>
    </source>
</evidence>
<sequence>MAINFFISPRSKQNTPYATPVGYVGLFGREDMLFDPTEVEDLQRINNRFLQEPEQYDHLEELGVGGNGWSSTTIAREVFLVKHRLPNNDRIIRIVDYLHSAHVRQIQIYMEYCDGGDLQRLLDRYSKHGRTLPESFAWHAFRQIAEGLAFIHCGYDHKLGPNQKLPIDTWKTVIHADLKPENIFLRTSKISGDYPDLLLADFGNSHTEDGFHRAGTEIWLPPERRYVSGWGDTWTMGAIISSFAWRGAPPSRPDRLSDRTFQRGLDYRGLPIQIRHQFESRATIQVTAEKIIRTGEVPERGSVSKRAMKKIATDEFLQIRVPPERGSIVKKRPIRKFTTDDILQTGDPPGRGDMSKIAMQEIAAY</sequence>
<dbReference type="EMBL" id="JAPUFD010000009">
    <property type="protein sequence ID" value="MDI1489223.1"/>
    <property type="molecule type" value="Genomic_DNA"/>
</dbReference>
<keyword evidence="8" id="KW-1185">Reference proteome</keyword>
<name>A0AA43QMJ9_9LECA</name>
<keyword evidence="2" id="KW-0808">Transferase</keyword>
<dbReference type="PANTHER" id="PTHR43671">
    <property type="entry name" value="SERINE/THREONINE-PROTEIN KINASE NEK"/>
    <property type="match status" value="1"/>
</dbReference>
<dbReference type="Pfam" id="PF00069">
    <property type="entry name" value="Pkinase"/>
    <property type="match status" value="1"/>
</dbReference>
<dbReference type="PROSITE" id="PS50011">
    <property type="entry name" value="PROTEIN_KINASE_DOM"/>
    <property type="match status" value="1"/>
</dbReference>
<dbReference type="InterPro" id="IPR011009">
    <property type="entry name" value="Kinase-like_dom_sf"/>
</dbReference>
<evidence type="ECO:0000313" key="7">
    <source>
        <dbReference type="EMBL" id="MDI1489223.1"/>
    </source>
</evidence>
<comment type="caution">
    <text evidence="7">The sequence shown here is derived from an EMBL/GenBank/DDBJ whole genome shotgun (WGS) entry which is preliminary data.</text>
</comment>
<dbReference type="InterPro" id="IPR000719">
    <property type="entry name" value="Prot_kinase_dom"/>
</dbReference>
<accession>A0AA43QMJ9</accession>
<dbReference type="AlphaFoldDB" id="A0AA43QMJ9"/>
<dbReference type="GO" id="GO:0005524">
    <property type="term" value="F:ATP binding"/>
    <property type="evidence" value="ECO:0007669"/>
    <property type="project" value="UniProtKB-KW"/>
</dbReference>
<evidence type="ECO:0000256" key="4">
    <source>
        <dbReference type="ARBA" id="ARBA00022777"/>
    </source>
</evidence>
<keyword evidence="4" id="KW-0418">Kinase</keyword>
<evidence type="ECO:0000313" key="8">
    <source>
        <dbReference type="Proteomes" id="UP001161017"/>
    </source>
</evidence>
<dbReference type="SMART" id="SM00220">
    <property type="entry name" value="S_TKc"/>
    <property type="match status" value="1"/>
</dbReference>
<protein>
    <recommendedName>
        <fullName evidence="1">non-specific serine/threonine protein kinase</fullName>
        <ecNumber evidence="1">2.7.11.1</ecNumber>
    </recommendedName>
</protein>
<dbReference type="EC" id="2.7.11.1" evidence="1"/>
<feature type="domain" description="Protein kinase" evidence="6">
    <location>
        <begin position="1"/>
        <end position="317"/>
    </location>
</feature>
<dbReference type="PROSITE" id="PS00108">
    <property type="entry name" value="PROTEIN_KINASE_ST"/>
    <property type="match status" value="1"/>
</dbReference>
<keyword evidence="5" id="KW-0067">ATP-binding</keyword>